<dbReference type="InterPro" id="IPR005123">
    <property type="entry name" value="Oxoglu/Fe-dep_dioxygenase_dom"/>
</dbReference>
<proteinExistence type="inferred from homology"/>
<organism evidence="5 6">
    <name type="scientific">Escallonia rubra</name>
    <dbReference type="NCBI Taxonomy" id="112253"/>
    <lineage>
        <taxon>Eukaryota</taxon>
        <taxon>Viridiplantae</taxon>
        <taxon>Streptophyta</taxon>
        <taxon>Embryophyta</taxon>
        <taxon>Tracheophyta</taxon>
        <taxon>Spermatophyta</taxon>
        <taxon>Magnoliopsida</taxon>
        <taxon>eudicotyledons</taxon>
        <taxon>Gunneridae</taxon>
        <taxon>Pentapetalae</taxon>
        <taxon>asterids</taxon>
        <taxon>campanulids</taxon>
        <taxon>Escalloniales</taxon>
        <taxon>Escalloniaceae</taxon>
        <taxon>Escallonia</taxon>
    </lineage>
</organism>
<dbReference type="InterPro" id="IPR026992">
    <property type="entry name" value="DIOX_N"/>
</dbReference>
<dbReference type="InterPro" id="IPR027443">
    <property type="entry name" value="IPNS-like_sf"/>
</dbReference>
<evidence type="ECO:0000259" key="4">
    <source>
        <dbReference type="PROSITE" id="PS51471"/>
    </source>
</evidence>
<evidence type="ECO:0000256" key="2">
    <source>
        <dbReference type="ARBA" id="ARBA00023004"/>
    </source>
</evidence>
<keyword evidence="2 3" id="KW-0408">Iron</keyword>
<name>A0AA88ULQ2_9ASTE</name>
<sequence>MVTSTIPTIDLSPFVTDGDEDGKKKAMEIISLACSEYGFFQVVNHGVPLSLMSRAMELSKIFFAYPTEEKLKSVPKSGQLVESIINDCLGLPPNVLKGYNHDRSEDHMQAYHYFPATGTDNIGAAEHQDANCVTFVFQDDVGGLEVRKDSEWIRVNPAKGALVVNVGDVIQVLSNNRFKSGLHRVVRTEGKSRYSFPFFYSINRDKWIEPLSQLTREIGEPAKYRGFTHRDYGVLRMRQRTNPSRPEEKFDITHYAILT</sequence>
<dbReference type="Proteomes" id="UP001187471">
    <property type="component" value="Unassembled WGS sequence"/>
</dbReference>
<evidence type="ECO:0000256" key="1">
    <source>
        <dbReference type="ARBA" id="ARBA00022723"/>
    </source>
</evidence>
<keyword evidence="3" id="KW-0560">Oxidoreductase</keyword>
<dbReference type="PROSITE" id="PS51471">
    <property type="entry name" value="FE2OG_OXY"/>
    <property type="match status" value="1"/>
</dbReference>
<accession>A0AA88ULQ2</accession>
<dbReference type="GO" id="GO:0016705">
    <property type="term" value="F:oxidoreductase activity, acting on paired donors, with incorporation or reduction of molecular oxygen"/>
    <property type="evidence" value="ECO:0007669"/>
    <property type="project" value="UniProtKB-ARBA"/>
</dbReference>
<protein>
    <recommendedName>
        <fullName evidence="4">Fe2OG dioxygenase domain-containing protein</fullName>
    </recommendedName>
</protein>
<evidence type="ECO:0000313" key="6">
    <source>
        <dbReference type="Proteomes" id="UP001187471"/>
    </source>
</evidence>
<dbReference type="Pfam" id="PF03171">
    <property type="entry name" value="2OG-FeII_Oxy"/>
    <property type="match status" value="1"/>
</dbReference>
<comment type="caution">
    <text evidence="5">The sequence shown here is derived from an EMBL/GenBank/DDBJ whole genome shotgun (WGS) entry which is preliminary data.</text>
</comment>
<dbReference type="PANTHER" id="PTHR47990">
    <property type="entry name" value="2-OXOGLUTARATE (2OG) AND FE(II)-DEPENDENT OXYGENASE SUPERFAMILY PROTEIN-RELATED"/>
    <property type="match status" value="1"/>
</dbReference>
<keyword evidence="1 3" id="KW-0479">Metal-binding</keyword>
<keyword evidence="6" id="KW-1185">Reference proteome</keyword>
<gene>
    <name evidence="5" type="ORF">RJ640_002150</name>
</gene>
<dbReference type="GO" id="GO:0046872">
    <property type="term" value="F:metal ion binding"/>
    <property type="evidence" value="ECO:0007669"/>
    <property type="project" value="UniProtKB-KW"/>
</dbReference>
<dbReference type="EMBL" id="JAVXUO010001075">
    <property type="protein sequence ID" value="KAK2986233.1"/>
    <property type="molecule type" value="Genomic_DNA"/>
</dbReference>
<dbReference type="InterPro" id="IPR044861">
    <property type="entry name" value="IPNS-like_FE2OG_OXY"/>
</dbReference>
<dbReference type="Pfam" id="PF14226">
    <property type="entry name" value="DIOX_N"/>
    <property type="match status" value="1"/>
</dbReference>
<dbReference type="InterPro" id="IPR050231">
    <property type="entry name" value="Iron_ascorbate_oxido_reductase"/>
</dbReference>
<comment type="similarity">
    <text evidence="3">Belongs to the iron/ascorbate-dependent oxidoreductase family.</text>
</comment>
<evidence type="ECO:0000256" key="3">
    <source>
        <dbReference type="RuleBase" id="RU003682"/>
    </source>
</evidence>
<dbReference type="AlphaFoldDB" id="A0AA88ULQ2"/>
<reference evidence="5" key="1">
    <citation type="submission" date="2022-12" db="EMBL/GenBank/DDBJ databases">
        <title>Draft genome assemblies for two species of Escallonia (Escalloniales).</title>
        <authorList>
            <person name="Chanderbali A."/>
            <person name="Dervinis C."/>
            <person name="Anghel I."/>
            <person name="Soltis D."/>
            <person name="Soltis P."/>
            <person name="Zapata F."/>
        </authorList>
    </citation>
    <scope>NUCLEOTIDE SEQUENCE</scope>
    <source>
        <strain evidence="5">UCBG92.1500</strain>
        <tissue evidence="5">Leaf</tissue>
    </source>
</reference>
<evidence type="ECO:0000313" key="5">
    <source>
        <dbReference type="EMBL" id="KAK2986233.1"/>
    </source>
</evidence>
<dbReference type="Gene3D" id="2.60.120.330">
    <property type="entry name" value="B-lactam Antibiotic, Isopenicillin N Synthase, Chain"/>
    <property type="match status" value="2"/>
</dbReference>
<dbReference type="SUPFAM" id="SSF51197">
    <property type="entry name" value="Clavaminate synthase-like"/>
    <property type="match status" value="1"/>
</dbReference>
<feature type="domain" description="Fe2OG dioxygenase" evidence="4">
    <location>
        <begin position="104"/>
        <end position="202"/>
    </location>
</feature>